<evidence type="ECO:0000259" key="1">
    <source>
        <dbReference type="SMART" id="SM00470"/>
    </source>
</evidence>
<name>A0A919Q1T1_9MICO</name>
<dbReference type="Proteomes" id="UP000652354">
    <property type="component" value="Unassembled WGS sequence"/>
</dbReference>
<sequence length="288" mass="32449">MKLIEVPIGQLRLSAELARSGSAKAFEERLRSSVEEIGLAEPLKVAARPDGGYLVIDGALRLRAVRSIRQKDPSRFKTVTAYSLDYDMRYEIRFQSDIYQDLLPSQLATLVEHLHEAEHVRKADIARYIGVSPATLRNYTGLWRLMERGGLFTRIVELMDVGVFPSSNPYAWLRLTDDGLERALREKFTKGSDPETWSTAVAADARLGRAERYPLKFIEMVTAALPPECYLAGEEVRAVKRELGLRRAGGQATYRDFSHARDRLSTVSKKSREPVLVAAAKSFEEYLA</sequence>
<dbReference type="InterPro" id="IPR003115">
    <property type="entry name" value="ParB_N"/>
</dbReference>
<dbReference type="RefSeq" id="WP_203652812.1">
    <property type="nucleotide sequence ID" value="NZ_BONR01000001.1"/>
</dbReference>
<gene>
    <name evidence="2" type="ORF">Dac01nite_00830</name>
</gene>
<accession>A0A919Q1T1</accession>
<dbReference type="SMART" id="SM00470">
    <property type="entry name" value="ParB"/>
    <property type="match status" value="1"/>
</dbReference>
<dbReference type="InterPro" id="IPR036086">
    <property type="entry name" value="ParB/Sulfiredoxin_sf"/>
</dbReference>
<evidence type="ECO:0000313" key="3">
    <source>
        <dbReference type="Proteomes" id="UP000652354"/>
    </source>
</evidence>
<organism evidence="2 3">
    <name type="scientific">Demequina activiva</name>
    <dbReference type="NCBI Taxonomy" id="1582364"/>
    <lineage>
        <taxon>Bacteria</taxon>
        <taxon>Bacillati</taxon>
        <taxon>Actinomycetota</taxon>
        <taxon>Actinomycetes</taxon>
        <taxon>Micrococcales</taxon>
        <taxon>Demequinaceae</taxon>
        <taxon>Demequina</taxon>
    </lineage>
</organism>
<feature type="domain" description="ParB-like N-terminal" evidence="1">
    <location>
        <begin position="4"/>
        <end position="98"/>
    </location>
</feature>
<reference evidence="2" key="1">
    <citation type="submission" date="2021-01" db="EMBL/GenBank/DDBJ databases">
        <title>Whole genome shotgun sequence of Demequina activiva NBRC 110675.</title>
        <authorList>
            <person name="Komaki H."/>
            <person name="Tamura T."/>
        </authorList>
    </citation>
    <scope>NUCLEOTIDE SEQUENCE</scope>
    <source>
        <strain evidence="2">NBRC 110675</strain>
    </source>
</reference>
<protein>
    <recommendedName>
        <fullName evidence="1">ParB-like N-terminal domain-containing protein</fullName>
    </recommendedName>
</protein>
<comment type="caution">
    <text evidence="2">The sequence shown here is derived from an EMBL/GenBank/DDBJ whole genome shotgun (WGS) entry which is preliminary data.</text>
</comment>
<dbReference type="SUPFAM" id="SSF110849">
    <property type="entry name" value="ParB/Sulfiredoxin"/>
    <property type="match status" value="1"/>
</dbReference>
<dbReference type="EMBL" id="BONR01000001">
    <property type="protein sequence ID" value="GIG53331.1"/>
    <property type="molecule type" value="Genomic_DNA"/>
</dbReference>
<keyword evidence="3" id="KW-1185">Reference proteome</keyword>
<proteinExistence type="predicted"/>
<dbReference type="AlphaFoldDB" id="A0A919Q1T1"/>
<evidence type="ECO:0000313" key="2">
    <source>
        <dbReference type="EMBL" id="GIG53331.1"/>
    </source>
</evidence>